<evidence type="ECO:0000313" key="1">
    <source>
        <dbReference type="EMBL" id="KAJ9604350.1"/>
    </source>
</evidence>
<keyword evidence="2" id="KW-1185">Reference proteome</keyword>
<evidence type="ECO:0000313" key="2">
    <source>
        <dbReference type="Proteomes" id="UP001172673"/>
    </source>
</evidence>
<proteinExistence type="predicted"/>
<accession>A0AA38X066</accession>
<dbReference type="AlphaFoldDB" id="A0AA38X066"/>
<dbReference type="EMBL" id="JAPDRK010000019">
    <property type="protein sequence ID" value="KAJ9604350.1"/>
    <property type="molecule type" value="Genomic_DNA"/>
</dbReference>
<organism evidence="1 2">
    <name type="scientific">Cladophialophora chaetospira</name>
    <dbReference type="NCBI Taxonomy" id="386627"/>
    <lineage>
        <taxon>Eukaryota</taxon>
        <taxon>Fungi</taxon>
        <taxon>Dikarya</taxon>
        <taxon>Ascomycota</taxon>
        <taxon>Pezizomycotina</taxon>
        <taxon>Eurotiomycetes</taxon>
        <taxon>Chaetothyriomycetidae</taxon>
        <taxon>Chaetothyriales</taxon>
        <taxon>Herpotrichiellaceae</taxon>
        <taxon>Cladophialophora</taxon>
    </lineage>
</organism>
<dbReference type="Proteomes" id="UP001172673">
    <property type="component" value="Unassembled WGS sequence"/>
</dbReference>
<protein>
    <submittedName>
        <fullName evidence="1">Uncharacterized protein</fullName>
    </submittedName>
</protein>
<sequence length="276" mass="32357">MPIRVEETQTILSGVNLNRRLNLGLKIPLSDAWFEIRIVLNRRRTTDSFFLPASTCQTMREMVIQLEKTMKEQSYLNPYLARIREQVRNHLFDERCPRRFALQGSTSHKTGGTFTVTTWTETVQFHRWLERHVLPGNNRRLRVEVHISSYYQREFVGMIGGGPIYKRTKESPHLRQFVRMASEMEEEDVTKKLEEDRRLREAGRLPPMDEDTEYEVYELRENPFAVSTFWFLGPVGTLAYRDDGELEADTDDEFDGRGMQYDENGMSPDGVYVVGM</sequence>
<gene>
    <name evidence="1" type="ORF">H2200_011184</name>
</gene>
<comment type="caution">
    <text evidence="1">The sequence shown here is derived from an EMBL/GenBank/DDBJ whole genome shotgun (WGS) entry which is preliminary data.</text>
</comment>
<name>A0AA38X066_9EURO</name>
<reference evidence="1" key="1">
    <citation type="submission" date="2022-10" db="EMBL/GenBank/DDBJ databases">
        <title>Culturing micro-colonial fungi from biological soil crusts in the Mojave desert and describing Neophaeococcomyces mojavensis, and introducing the new genera and species Taxawa tesnikishii.</title>
        <authorList>
            <person name="Kurbessoian T."/>
            <person name="Stajich J.E."/>
        </authorList>
    </citation>
    <scope>NUCLEOTIDE SEQUENCE</scope>
    <source>
        <strain evidence="1">TK_41</strain>
    </source>
</reference>